<evidence type="ECO:0000256" key="1">
    <source>
        <dbReference type="SAM" id="MobiDB-lite"/>
    </source>
</evidence>
<dbReference type="Proteomes" id="UP000010482">
    <property type="component" value="Chromosome"/>
</dbReference>
<feature type="compositionally biased region" description="Polar residues" evidence="1">
    <location>
        <begin position="497"/>
        <end position="513"/>
    </location>
</feature>
<dbReference type="PATRIC" id="fig|13035.3.peg.3225"/>
<name>K9YY06_DACS8</name>
<organism evidence="2 3">
    <name type="scientific">Dactylococcopsis salina (strain PCC 8305)</name>
    <name type="common">Myxobactron salinum</name>
    <dbReference type="NCBI Taxonomy" id="13035"/>
    <lineage>
        <taxon>Bacteria</taxon>
        <taxon>Bacillati</taxon>
        <taxon>Cyanobacteriota</taxon>
        <taxon>Cyanophyceae</taxon>
        <taxon>Nodosilineales</taxon>
        <taxon>Cymatolegaceae</taxon>
        <taxon>Dactylococcopsis</taxon>
    </lineage>
</organism>
<dbReference type="InterPro" id="IPR010221">
    <property type="entry name" value="VCBS_dom"/>
</dbReference>
<dbReference type="SUPFAM" id="SSF51126">
    <property type="entry name" value="Pectin lyase-like"/>
    <property type="match status" value="1"/>
</dbReference>
<dbReference type="HOGENOM" id="CLU_388685_0_0_3"/>
<dbReference type="eggNOG" id="COG5184">
    <property type="taxonomic scope" value="Bacteria"/>
</dbReference>
<dbReference type="STRING" id="13035.Dacsa_2828"/>
<dbReference type="NCBIfam" id="NF041518">
    <property type="entry name" value="choice_anch_Q"/>
    <property type="match status" value="1"/>
</dbReference>
<accession>K9YY06</accession>
<proteinExistence type="predicted"/>
<reference evidence="2" key="1">
    <citation type="submission" date="2012-04" db="EMBL/GenBank/DDBJ databases">
        <title>Finished genome of Dactylococcopsis salina PCC 8305.</title>
        <authorList>
            <consortium name="US DOE Joint Genome Institute"/>
            <person name="Gugger M."/>
            <person name="Coursin T."/>
            <person name="Rippka R."/>
            <person name="Tandeau De Marsac N."/>
            <person name="Huntemann M."/>
            <person name="Wei C.-L."/>
            <person name="Han J."/>
            <person name="Detter J.C."/>
            <person name="Han C."/>
            <person name="Tapia R."/>
            <person name="Daligault H."/>
            <person name="Chen A."/>
            <person name="Krypides N."/>
            <person name="Mavromatis K."/>
            <person name="Markowitz V."/>
            <person name="Szeto E."/>
            <person name="Ivanova N."/>
            <person name="Ovchinnikova G."/>
            <person name="Pagani I."/>
            <person name="Pati A."/>
            <person name="Goodwin L."/>
            <person name="Peters L."/>
            <person name="Pitluck S."/>
            <person name="Woyke T."/>
            <person name="Kerfeld C."/>
        </authorList>
    </citation>
    <scope>NUCLEOTIDE SEQUENCE [LARGE SCALE GENOMIC DNA]</scope>
    <source>
        <strain evidence="2">PCC 8305</strain>
    </source>
</reference>
<dbReference type="InterPro" id="IPR011050">
    <property type="entry name" value="Pectin_lyase_fold/virulence"/>
</dbReference>
<dbReference type="AlphaFoldDB" id="K9YY06"/>
<sequence length="710" mass="74692">MSVSDHNYDPVTPSEPLEFATLVTLVENTFDAPAIAKFIMSMSLNPLFLTWENALTELATSGRLLTAAEDALQLETIPDPLTELIKQWQTGDFSQLPAVELLSYESMSGAMGAYASSGETIYLNQDWLATASEEDALAVLMEELGHHLDHVANERDTLGDEGAIFASLLQGEGLRDELREEDDRATLNLDGELVTVEQAEFEVTTAEDGSVSGTLRGEIVRANAIPGTDTITFDGSLAGETILLNEALNITDSLIIEASETGGMTIDAQGNSRVFLIDDGNSQNSIRVSMDGLTIIGGNTEDGAGIFNRETVNLTNTTISGNSASDDGGGIFNEGTVNLTNTTISGNSASDDGGGIWSRETINLTNSIIANSTGGGDVYNYYGRPDVNTYGANIVEDGSVRGAVQIDPNLSPLQDNGGGTLTHIPLEGSLAIDLGDNSVLPADTQDIDGDGDVEEPLPFDQRGLNRVIGDAVDLGAVETGNNGGGGNQAPVAEDDTASTGSNTALSQNVLSNDSDAEGDSLTVSAVNGEESNVGTEFELPSGALLTLNADGSFEYDPNNAFDNLAEGETTTDRFSYTVSDGNDGTDTANVAIDITGVPVPSFNLDVDNNGVADPFTDGLTIFRFLGGLNPETYELASDADRSVTAVQEFLFGGETFLDVDNNGVADPFTDGLTIFRFLGGLNPETYELASDADRSVAEIQEFLQPFLDAV</sequence>
<keyword evidence="3" id="KW-1185">Reference proteome</keyword>
<evidence type="ECO:0000313" key="2">
    <source>
        <dbReference type="EMBL" id="AFZ51392.1"/>
    </source>
</evidence>
<dbReference type="EMBL" id="CP003944">
    <property type="protein sequence ID" value="AFZ51392.1"/>
    <property type="molecule type" value="Genomic_DNA"/>
</dbReference>
<feature type="region of interest" description="Disordered" evidence="1">
    <location>
        <begin position="475"/>
        <end position="520"/>
    </location>
</feature>
<dbReference type="NCBIfam" id="TIGR01965">
    <property type="entry name" value="VCBS_repeat"/>
    <property type="match status" value="1"/>
</dbReference>
<dbReference type="Pfam" id="PF17963">
    <property type="entry name" value="Big_9"/>
    <property type="match status" value="1"/>
</dbReference>
<evidence type="ECO:0000313" key="3">
    <source>
        <dbReference type="Proteomes" id="UP000010482"/>
    </source>
</evidence>
<protein>
    <submittedName>
        <fullName evidence="2">VCBS repeat-containing protein</fullName>
    </submittedName>
</protein>
<dbReference type="InterPro" id="IPR059226">
    <property type="entry name" value="Choice_anch_Q_dom"/>
</dbReference>
<gene>
    <name evidence="2" type="ORF">Dacsa_2828</name>
</gene>
<dbReference type="eggNOG" id="COG2931">
    <property type="taxonomic scope" value="Bacteria"/>
</dbReference>
<dbReference type="KEGG" id="dsl:Dacsa_2828"/>